<evidence type="ECO:0000256" key="1">
    <source>
        <dbReference type="ARBA" id="ARBA00005194"/>
    </source>
</evidence>
<accession>A0A9D2K6T9</accession>
<dbReference type="NCBIfam" id="TIGR00531">
    <property type="entry name" value="BCCP"/>
    <property type="match status" value="1"/>
</dbReference>
<dbReference type="InterPro" id="IPR050709">
    <property type="entry name" value="Biotin_Carboxyl_Carrier/Decarb"/>
</dbReference>
<dbReference type="PANTHER" id="PTHR45266">
    <property type="entry name" value="OXALOACETATE DECARBOXYLASE ALPHA CHAIN"/>
    <property type="match status" value="1"/>
</dbReference>
<evidence type="ECO:0000256" key="5">
    <source>
        <dbReference type="ARBA" id="ARBA00023098"/>
    </source>
</evidence>
<dbReference type="GO" id="GO:0006633">
    <property type="term" value="P:fatty acid biosynthetic process"/>
    <property type="evidence" value="ECO:0007669"/>
    <property type="project" value="UniProtKB-KW"/>
</dbReference>
<keyword evidence="10" id="KW-0436">Ligase</keyword>
<dbReference type="SUPFAM" id="SSF51230">
    <property type="entry name" value="Single hybrid motif"/>
    <property type="match status" value="1"/>
</dbReference>
<dbReference type="InterPro" id="IPR001249">
    <property type="entry name" value="AcCoA_biotinCC"/>
</dbReference>
<dbReference type="PRINTS" id="PR01071">
    <property type="entry name" value="ACOABIOTINCC"/>
</dbReference>
<keyword evidence="5 8" id="KW-0443">Lipid metabolism</keyword>
<dbReference type="Pfam" id="PF00364">
    <property type="entry name" value="Biotin_lipoyl"/>
    <property type="match status" value="1"/>
</dbReference>
<dbReference type="Proteomes" id="UP000824101">
    <property type="component" value="Unassembled WGS sequence"/>
</dbReference>
<dbReference type="GO" id="GO:0003989">
    <property type="term" value="F:acetyl-CoA carboxylase activity"/>
    <property type="evidence" value="ECO:0007669"/>
    <property type="project" value="InterPro"/>
</dbReference>
<keyword evidence="3 8" id="KW-0444">Lipid biosynthesis</keyword>
<evidence type="ECO:0000256" key="8">
    <source>
        <dbReference type="RuleBase" id="RU364072"/>
    </source>
</evidence>
<dbReference type="InterPro" id="IPR001882">
    <property type="entry name" value="Biotin_BS"/>
</dbReference>
<feature type="domain" description="Lipoyl-binding" evidence="9">
    <location>
        <begin position="78"/>
        <end position="154"/>
    </location>
</feature>
<evidence type="ECO:0000256" key="2">
    <source>
        <dbReference type="ARBA" id="ARBA00017562"/>
    </source>
</evidence>
<evidence type="ECO:0000256" key="4">
    <source>
        <dbReference type="ARBA" id="ARBA00022832"/>
    </source>
</evidence>
<dbReference type="CDD" id="cd06850">
    <property type="entry name" value="biotinyl_domain"/>
    <property type="match status" value="1"/>
</dbReference>
<gene>
    <name evidence="10" type="primary">accB</name>
    <name evidence="10" type="ORF">IAA17_09790</name>
</gene>
<dbReference type="Gene3D" id="2.40.50.100">
    <property type="match status" value="1"/>
</dbReference>
<comment type="caution">
    <text evidence="10">The sequence shown here is derived from an EMBL/GenBank/DDBJ whole genome shotgun (WGS) entry which is preliminary data.</text>
</comment>
<dbReference type="InterPro" id="IPR011053">
    <property type="entry name" value="Single_hybrid_motif"/>
</dbReference>
<dbReference type="GO" id="GO:0009317">
    <property type="term" value="C:acetyl-CoA carboxylase complex"/>
    <property type="evidence" value="ECO:0007669"/>
    <property type="project" value="InterPro"/>
</dbReference>
<evidence type="ECO:0000256" key="7">
    <source>
        <dbReference type="ARBA" id="ARBA00023267"/>
    </source>
</evidence>
<evidence type="ECO:0000259" key="9">
    <source>
        <dbReference type="PROSITE" id="PS50968"/>
    </source>
</evidence>
<evidence type="ECO:0000256" key="6">
    <source>
        <dbReference type="ARBA" id="ARBA00023160"/>
    </source>
</evidence>
<dbReference type="InterPro" id="IPR000089">
    <property type="entry name" value="Biotin_lipoyl"/>
</dbReference>
<name>A0A9D2K6T9_9FIRM</name>
<reference evidence="10" key="2">
    <citation type="submission" date="2021-04" db="EMBL/GenBank/DDBJ databases">
        <authorList>
            <person name="Gilroy R."/>
        </authorList>
    </citation>
    <scope>NUCLEOTIDE SEQUENCE</scope>
    <source>
        <strain evidence="10">ChiBcec1-1093</strain>
    </source>
</reference>
<sequence length="154" mass="16447">MEIKEIIQLIEAVSENSLTSFELEQGNTKISIKKKGPKVMRVAGTAGAAAGTAEEIVTVLDAPAAPAAEPKKADIHSDKVVTSPLVGTFYSASSPDAEPFVKEGDTVKKGQVLGIIEAMKLMNEIESEYDGVVEAVLVSNEEVVEYGQPLFRIR</sequence>
<dbReference type="PROSITE" id="PS00188">
    <property type="entry name" value="BIOTIN"/>
    <property type="match status" value="1"/>
</dbReference>
<dbReference type="PROSITE" id="PS50968">
    <property type="entry name" value="BIOTINYL_LIPOYL"/>
    <property type="match status" value="1"/>
</dbReference>
<organism evidence="10 11">
    <name type="scientific">Candidatus Lachnoclostridium stercorigallinarum</name>
    <dbReference type="NCBI Taxonomy" id="2838634"/>
    <lineage>
        <taxon>Bacteria</taxon>
        <taxon>Bacillati</taxon>
        <taxon>Bacillota</taxon>
        <taxon>Clostridia</taxon>
        <taxon>Lachnospirales</taxon>
        <taxon>Lachnospiraceae</taxon>
    </lineage>
</organism>
<keyword evidence="4 8" id="KW-0276">Fatty acid metabolism</keyword>
<evidence type="ECO:0000256" key="3">
    <source>
        <dbReference type="ARBA" id="ARBA00022516"/>
    </source>
</evidence>
<evidence type="ECO:0000313" key="10">
    <source>
        <dbReference type="EMBL" id="HIZ80062.1"/>
    </source>
</evidence>
<keyword evidence="7 8" id="KW-0092">Biotin</keyword>
<reference evidence="10" key="1">
    <citation type="journal article" date="2021" name="PeerJ">
        <title>Extensive microbial diversity within the chicken gut microbiome revealed by metagenomics and culture.</title>
        <authorList>
            <person name="Gilroy R."/>
            <person name="Ravi A."/>
            <person name="Getino M."/>
            <person name="Pursley I."/>
            <person name="Horton D.L."/>
            <person name="Alikhan N.F."/>
            <person name="Baker D."/>
            <person name="Gharbi K."/>
            <person name="Hall N."/>
            <person name="Watson M."/>
            <person name="Adriaenssens E.M."/>
            <person name="Foster-Nyarko E."/>
            <person name="Jarju S."/>
            <person name="Secka A."/>
            <person name="Antonio M."/>
            <person name="Oren A."/>
            <person name="Chaudhuri R.R."/>
            <person name="La Ragione R."/>
            <person name="Hildebrand F."/>
            <person name="Pallen M.J."/>
        </authorList>
    </citation>
    <scope>NUCLEOTIDE SEQUENCE</scope>
    <source>
        <strain evidence="10">ChiBcec1-1093</strain>
    </source>
</reference>
<evidence type="ECO:0000313" key="11">
    <source>
        <dbReference type="Proteomes" id="UP000824101"/>
    </source>
</evidence>
<comment type="pathway">
    <text evidence="1 8">Lipid metabolism; fatty acid biosynthesis.</text>
</comment>
<proteinExistence type="predicted"/>
<dbReference type="PANTHER" id="PTHR45266:SF3">
    <property type="entry name" value="OXALOACETATE DECARBOXYLASE ALPHA CHAIN"/>
    <property type="match status" value="1"/>
</dbReference>
<comment type="function">
    <text evidence="8">This protein is a component of the acetyl coenzyme A carboxylase complex; first, biotin carboxylase catalyzes the carboxylation of the carrier protein and then the transcarboxylase transfers the carboxyl group to form malonyl-CoA.</text>
</comment>
<keyword evidence="6 8" id="KW-0275">Fatty acid biosynthesis</keyword>
<dbReference type="AlphaFoldDB" id="A0A9D2K6T9"/>
<dbReference type="FunFam" id="2.40.50.100:FF:000003">
    <property type="entry name" value="Acetyl-CoA carboxylase biotin carboxyl carrier protein"/>
    <property type="match status" value="1"/>
</dbReference>
<protein>
    <recommendedName>
        <fullName evidence="2 8">Biotin carboxyl carrier protein of acetyl-CoA carboxylase</fullName>
    </recommendedName>
</protein>
<dbReference type="EMBL" id="DXBC01000158">
    <property type="protein sequence ID" value="HIZ80062.1"/>
    <property type="molecule type" value="Genomic_DNA"/>
</dbReference>